<gene>
    <name evidence="2" type="ORF">SAMN05216262_101502</name>
</gene>
<dbReference type="Gene3D" id="3.30.160.170">
    <property type="entry name" value="FlaG-like"/>
    <property type="match status" value="1"/>
</dbReference>
<dbReference type="STRING" id="641665.GCA_002104455_00203"/>
<dbReference type="Pfam" id="PF03646">
    <property type="entry name" value="FlaG"/>
    <property type="match status" value="1"/>
</dbReference>
<feature type="compositionally biased region" description="Basic and acidic residues" evidence="1">
    <location>
        <begin position="29"/>
        <end position="53"/>
    </location>
</feature>
<reference evidence="3" key="1">
    <citation type="submission" date="2016-10" db="EMBL/GenBank/DDBJ databases">
        <authorList>
            <person name="Varghese N."/>
            <person name="Submissions S."/>
        </authorList>
    </citation>
    <scope>NUCLEOTIDE SEQUENCE [LARGE SCALE GENOMIC DNA]</scope>
    <source>
        <strain evidence="3">CGMCC 1.9127</strain>
    </source>
</reference>
<dbReference type="PANTHER" id="PTHR37166">
    <property type="entry name" value="PROTEIN FLAG"/>
    <property type="match status" value="1"/>
</dbReference>
<evidence type="ECO:0000256" key="1">
    <source>
        <dbReference type="SAM" id="MobiDB-lite"/>
    </source>
</evidence>
<dbReference type="PANTHER" id="PTHR37166:SF1">
    <property type="entry name" value="PROTEIN FLAG"/>
    <property type="match status" value="1"/>
</dbReference>
<feature type="compositionally biased region" description="Polar residues" evidence="1">
    <location>
        <begin position="1"/>
        <end position="28"/>
    </location>
</feature>
<evidence type="ECO:0000313" key="3">
    <source>
        <dbReference type="Proteomes" id="UP000199297"/>
    </source>
</evidence>
<dbReference type="SUPFAM" id="SSF160214">
    <property type="entry name" value="FlaG-like"/>
    <property type="match status" value="1"/>
</dbReference>
<protein>
    <submittedName>
        <fullName evidence="2">Uncharacterized conserved protein, FlaG/YvyC family</fullName>
    </submittedName>
</protein>
<keyword evidence="3" id="KW-1185">Reference proteome</keyword>
<dbReference type="InterPro" id="IPR005186">
    <property type="entry name" value="FlaG"/>
</dbReference>
<evidence type="ECO:0000313" key="2">
    <source>
        <dbReference type="EMBL" id="SEK49739.1"/>
    </source>
</evidence>
<dbReference type="OrthoDB" id="5741693at2"/>
<feature type="compositionally biased region" description="Polar residues" evidence="1">
    <location>
        <begin position="54"/>
        <end position="69"/>
    </location>
</feature>
<organism evidence="2 3">
    <name type="scientific">Colwellia chukchiensis</name>
    <dbReference type="NCBI Taxonomy" id="641665"/>
    <lineage>
        <taxon>Bacteria</taxon>
        <taxon>Pseudomonadati</taxon>
        <taxon>Pseudomonadota</taxon>
        <taxon>Gammaproteobacteria</taxon>
        <taxon>Alteromonadales</taxon>
        <taxon>Colwelliaceae</taxon>
        <taxon>Colwellia</taxon>
    </lineage>
</organism>
<sequence>MSTQITATQSSFANQAPEVSTAATNKVGENSEDKLSKDLTHRVERAKKNDKLTNEASASNASKPQTASELKNEQESLVLDEALEVIADFMQLSSRNINFQQDDVSDKTVIKFFDTESKELIKQFPSEEVLEIAQKIIALRQDVGEKTGIFLEEKV</sequence>
<dbReference type="EMBL" id="FOBI01000001">
    <property type="protein sequence ID" value="SEK49739.1"/>
    <property type="molecule type" value="Genomic_DNA"/>
</dbReference>
<dbReference type="AlphaFoldDB" id="A0A1H7HHH1"/>
<accession>A0A1H7HHH1</accession>
<dbReference type="Proteomes" id="UP000199297">
    <property type="component" value="Unassembled WGS sequence"/>
</dbReference>
<name>A0A1H7HHH1_9GAMM</name>
<dbReference type="RefSeq" id="WP_085282360.1">
    <property type="nucleotide sequence ID" value="NZ_FOBI01000001.1"/>
</dbReference>
<dbReference type="InterPro" id="IPR035924">
    <property type="entry name" value="FlaG-like_sf"/>
</dbReference>
<proteinExistence type="predicted"/>
<feature type="region of interest" description="Disordered" evidence="1">
    <location>
        <begin position="1"/>
        <end position="73"/>
    </location>
</feature>